<dbReference type="Proteomes" id="UP001551695">
    <property type="component" value="Unassembled WGS sequence"/>
</dbReference>
<dbReference type="RefSeq" id="WP_357790481.1">
    <property type="nucleotide sequence ID" value="NZ_JBFAKC010000035.1"/>
</dbReference>
<name>A0ABV3G672_9NOCA</name>
<dbReference type="EMBL" id="JBFAKC010000035">
    <property type="protein sequence ID" value="MEV0713000.1"/>
    <property type="molecule type" value="Genomic_DNA"/>
</dbReference>
<evidence type="ECO:0000313" key="1">
    <source>
        <dbReference type="EMBL" id="MEV0713000.1"/>
    </source>
</evidence>
<proteinExistence type="predicted"/>
<protein>
    <submittedName>
        <fullName evidence="1">Uncharacterized protein</fullName>
    </submittedName>
</protein>
<reference evidence="1 2" key="1">
    <citation type="submission" date="2024-06" db="EMBL/GenBank/DDBJ databases">
        <title>The Natural Products Discovery Center: Release of the First 8490 Sequenced Strains for Exploring Actinobacteria Biosynthetic Diversity.</title>
        <authorList>
            <person name="Kalkreuter E."/>
            <person name="Kautsar S.A."/>
            <person name="Yang D."/>
            <person name="Bader C.D."/>
            <person name="Teijaro C.N."/>
            <person name="Fluegel L."/>
            <person name="Davis C.M."/>
            <person name="Simpson J.R."/>
            <person name="Lauterbach L."/>
            <person name="Steele A.D."/>
            <person name="Gui C."/>
            <person name="Meng S."/>
            <person name="Li G."/>
            <person name="Viehrig K."/>
            <person name="Ye F."/>
            <person name="Su P."/>
            <person name="Kiefer A.F."/>
            <person name="Nichols A."/>
            <person name="Cepeda A.J."/>
            <person name="Yan W."/>
            <person name="Fan B."/>
            <person name="Jiang Y."/>
            <person name="Adhikari A."/>
            <person name="Zheng C.-J."/>
            <person name="Schuster L."/>
            <person name="Cowan T.M."/>
            <person name="Smanski M.J."/>
            <person name="Chevrette M.G."/>
            <person name="De Carvalho L.P.S."/>
            <person name="Shen B."/>
        </authorList>
    </citation>
    <scope>NUCLEOTIDE SEQUENCE [LARGE SCALE GENOMIC DNA]</scope>
    <source>
        <strain evidence="1 2">NPDC050403</strain>
    </source>
</reference>
<organism evidence="1 2">
    <name type="scientific">Nocardia aurea</name>
    <dbReference type="NCBI Taxonomy" id="2144174"/>
    <lineage>
        <taxon>Bacteria</taxon>
        <taxon>Bacillati</taxon>
        <taxon>Actinomycetota</taxon>
        <taxon>Actinomycetes</taxon>
        <taxon>Mycobacteriales</taxon>
        <taxon>Nocardiaceae</taxon>
        <taxon>Nocardia</taxon>
    </lineage>
</organism>
<comment type="caution">
    <text evidence="1">The sequence shown here is derived from an EMBL/GenBank/DDBJ whole genome shotgun (WGS) entry which is preliminary data.</text>
</comment>
<gene>
    <name evidence="1" type="ORF">AB0I48_36140</name>
</gene>
<sequence length="54" mass="6318">MNDEAAKESEAERAERYRDIAEAEAQYALDLEKYKGIPITDEDREKFNAPWGPW</sequence>
<accession>A0ABV3G672</accession>
<evidence type="ECO:0000313" key="2">
    <source>
        <dbReference type="Proteomes" id="UP001551695"/>
    </source>
</evidence>
<keyword evidence="2" id="KW-1185">Reference proteome</keyword>